<protein>
    <submittedName>
        <fullName evidence="3">3-oxoacyl-[acyl-carrier protein] reductase</fullName>
    </submittedName>
</protein>
<sequence>MDLGVRDRVFLLSGASRGLGRAAAEVLVAEGAYVVISARSEEGVQRAAASLGTARAVGVAADNAEPASAERLVATAMAKWGRLDGALISVGGPAPGTAMDAQDEQWRSAFESVFLGGLRLARSVAAACRDGGSIAFVLSSSVRAPIPGLAISNGLRPGLAGLAKTLADELGPAGVRVNALLPGSFDTERTREIADQSPDPEAYRRRREAEIPLRRYGAPLEFGRVAAFVLAPVASYMTGTTVSVDGGATRAI</sequence>
<dbReference type="Proteomes" id="UP000198983">
    <property type="component" value="Chromosome I"/>
</dbReference>
<dbReference type="STRING" id="117157.SAMN04489717_5007"/>
<evidence type="ECO:0000256" key="1">
    <source>
        <dbReference type="ARBA" id="ARBA00006484"/>
    </source>
</evidence>
<evidence type="ECO:0000256" key="2">
    <source>
        <dbReference type="ARBA" id="ARBA00023002"/>
    </source>
</evidence>
<dbReference type="InterPro" id="IPR002347">
    <property type="entry name" value="SDR_fam"/>
</dbReference>
<dbReference type="EMBL" id="LT629732">
    <property type="protein sequence ID" value="SDT09426.1"/>
    <property type="molecule type" value="Genomic_DNA"/>
</dbReference>
<keyword evidence="2" id="KW-0560">Oxidoreductase</keyword>
<dbReference type="SUPFAM" id="SSF51735">
    <property type="entry name" value="NAD(P)-binding Rossmann-fold domains"/>
    <property type="match status" value="1"/>
</dbReference>
<dbReference type="AlphaFoldDB" id="A0A1H1XL38"/>
<name>A0A1H1XL38_9ACTN</name>
<dbReference type="Pfam" id="PF13561">
    <property type="entry name" value="adh_short_C2"/>
    <property type="match status" value="1"/>
</dbReference>
<dbReference type="OrthoDB" id="9804774at2"/>
<dbReference type="RefSeq" id="WP_092655996.1">
    <property type="nucleotide sequence ID" value="NZ_LT629732.1"/>
</dbReference>
<dbReference type="PANTHER" id="PTHR43943">
    <property type="entry name" value="DEHYDROGENASE/REDUCTASE (SDR FAMILY) MEMBER 4"/>
    <property type="match status" value="1"/>
</dbReference>
<organism evidence="3 4">
    <name type="scientific">Actinopolymorpha singaporensis</name>
    <dbReference type="NCBI Taxonomy" id="117157"/>
    <lineage>
        <taxon>Bacteria</taxon>
        <taxon>Bacillati</taxon>
        <taxon>Actinomycetota</taxon>
        <taxon>Actinomycetes</taxon>
        <taxon>Propionibacteriales</taxon>
        <taxon>Actinopolymorphaceae</taxon>
        <taxon>Actinopolymorpha</taxon>
    </lineage>
</organism>
<dbReference type="PRINTS" id="PR00081">
    <property type="entry name" value="GDHRDH"/>
</dbReference>
<proteinExistence type="inferred from homology"/>
<reference evidence="3 4" key="1">
    <citation type="submission" date="2016-10" db="EMBL/GenBank/DDBJ databases">
        <authorList>
            <person name="de Groot N.N."/>
        </authorList>
    </citation>
    <scope>NUCLEOTIDE SEQUENCE [LARGE SCALE GENOMIC DNA]</scope>
    <source>
        <strain evidence="3 4">DSM 22024</strain>
    </source>
</reference>
<evidence type="ECO:0000313" key="3">
    <source>
        <dbReference type="EMBL" id="SDT09426.1"/>
    </source>
</evidence>
<dbReference type="GO" id="GO:0016491">
    <property type="term" value="F:oxidoreductase activity"/>
    <property type="evidence" value="ECO:0007669"/>
    <property type="project" value="UniProtKB-KW"/>
</dbReference>
<dbReference type="PANTHER" id="PTHR43943:SF17">
    <property type="entry name" value="3-PHENYLPROPIONATE-DIHYDRODIOL_CINNAMIC ACID-DIHYDRODIOL DEHYDROGENASE"/>
    <property type="match status" value="1"/>
</dbReference>
<keyword evidence="4" id="KW-1185">Reference proteome</keyword>
<accession>A0A1H1XL38</accession>
<gene>
    <name evidence="3" type="ORF">SAMN04489717_5007</name>
</gene>
<evidence type="ECO:0000313" key="4">
    <source>
        <dbReference type="Proteomes" id="UP000198983"/>
    </source>
</evidence>
<dbReference type="InterPro" id="IPR036291">
    <property type="entry name" value="NAD(P)-bd_dom_sf"/>
</dbReference>
<comment type="similarity">
    <text evidence="1">Belongs to the short-chain dehydrogenases/reductases (SDR) family.</text>
</comment>
<dbReference type="Gene3D" id="3.40.50.720">
    <property type="entry name" value="NAD(P)-binding Rossmann-like Domain"/>
    <property type="match status" value="1"/>
</dbReference>